<dbReference type="KEGG" id="pbt:ING2E5B_0640"/>
<feature type="region of interest" description="Disordered" evidence="1">
    <location>
        <begin position="301"/>
        <end position="321"/>
    </location>
</feature>
<gene>
    <name evidence="2" type="ORF">ING2E5B_0640</name>
</gene>
<dbReference type="OrthoDB" id="1091427at2"/>
<keyword evidence="3" id="KW-1185">Reference proteome</keyword>
<dbReference type="EMBL" id="LN515532">
    <property type="protein sequence ID" value="CEA15407.1"/>
    <property type="molecule type" value="Genomic_DNA"/>
</dbReference>
<evidence type="ECO:0000256" key="1">
    <source>
        <dbReference type="SAM" id="MobiDB-lite"/>
    </source>
</evidence>
<name>A0A098C0G3_9BACT</name>
<evidence type="ECO:0000313" key="3">
    <source>
        <dbReference type="Proteomes" id="UP000032417"/>
    </source>
</evidence>
<organism evidence="2 3">
    <name type="scientific">Fermentimonas caenicola</name>
    <dbReference type="NCBI Taxonomy" id="1562970"/>
    <lineage>
        <taxon>Bacteria</taxon>
        <taxon>Pseudomonadati</taxon>
        <taxon>Bacteroidota</taxon>
        <taxon>Bacteroidia</taxon>
        <taxon>Bacteroidales</taxon>
        <taxon>Dysgonomonadaceae</taxon>
        <taxon>Fermentimonas</taxon>
    </lineage>
</organism>
<feature type="compositionally biased region" description="Polar residues" evidence="1">
    <location>
        <begin position="301"/>
        <end position="318"/>
    </location>
</feature>
<dbReference type="HOGENOM" id="CLU_828619_0_0_10"/>
<evidence type="ECO:0000313" key="2">
    <source>
        <dbReference type="EMBL" id="CEA15407.1"/>
    </source>
</evidence>
<sequence>MKDRDKLKKLVQIIGDLLKVEGNEWLIDEILKTIGETSPVEEIAKHSVIQNIHEYCVEQKIEKQATEFYNSFPIHEIREQLIQDYKKMEHERRRDDFEGFCLSMFQQIEAVVNFLFESDLVKSKLQIERKSSAFLEWDSEKRVWTRNSNQRLVPFLLMKVNPEKNQNSPRYNPNSKGPFYEMDEKSEDAYFDKDGKPVIDYNPSKKSWGFVNRFRAVLFYYYFKSELKQIDFDKIYKPGYDLYIMRNQNHRESKPTDNQKEIIDTIAGKEGKYFLKFYGFLEDFISQVEQSLYSQNLIKSSSNQTNKPKQKNKFSNTLGDDPKLAKLFEQLKKKD</sequence>
<proteinExistence type="predicted"/>
<dbReference type="Proteomes" id="UP000032417">
    <property type="component" value="Chromosome 1"/>
</dbReference>
<protein>
    <submittedName>
        <fullName evidence="2">Uncharacterized protein</fullName>
    </submittedName>
</protein>
<reference evidence="2 3" key="1">
    <citation type="submission" date="2014-08" db="EMBL/GenBank/DDBJ databases">
        <authorList>
            <person name="Wibberg D."/>
        </authorList>
    </citation>
    <scope>NUCLEOTIDE SEQUENCE [LARGE SCALE GENOMIC DNA]</scope>
    <source>
        <strain evidence="3">ING2-E5B</strain>
    </source>
</reference>
<dbReference type="AlphaFoldDB" id="A0A098C0G3"/>
<accession>A0A098C0G3</accession>
<dbReference type="STRING" id="1562970.ING2E5B_0640"/>